<sequence length="86" mass="8976">MSSRVLCVETAVRAPMRVAPLPVAARRSGVVSVRRAPALSLARGASITSRSRASFAALTALDPLVAPPNESGHRQFSRFGLTGFSG</sequence>
<dbReference type="AlphaFoldDB" id="Q7X3H3"/>
<name>Q7X3H3_THIRO</name>
<organism evidence="1">
    <name type="scientific">Thiocapsa roseopersicina</name>
    <dbReference type="NCBI Taxonomy" id="1058"/>
    <lineage>
        <taxon>Bacteria</taxon>
        <taxon>Pseudomonadati</taxon>
        <taxon>Pseudomonadota</taxon>
        <taxon>Gammaproteobacteria</taxon>
        <taxon>Chromatiales</taxon>
        <taxon>Chromatiaceae</taxon>
        <taxon>Thiocapsa</taxon>
    </lineage>
</organism>
<accession>Q7X3H3</accession>
<reference evidence="1" key="1">
    <citation type="journal article" date="2003" name="Appl. Environ. Microbiol.">
        <title>Genes involved in the biosynthesis of photosynthetic pigments in the purple sulfur photosynthetic bacterium Thiocapsa roseopersicina.</title>
        <authorList>
            <person name="Kovacs A.T."/>
            <person name="Rakhely G."/>
            <person name="Kovacs K.L."/>
        </authorList>
    </citation>
    <scope>NUCLEOTIDE SEQUENCE</scope>
    <source>
        <strain evidence="1">BBS</strain>
    </source>
</reference>
<protein>
    <submittedName>
        <fullName evidence="1">Uncharacterized protein</fullName>
    </submittedName>
</protein>
<evidence type="ECO:0000313" key="1">
    <source>
        <dbReference type="EMBL" id="AAP59026.1"/>
    </source>
</evidence>
<proteinExistence type="predicted"/>
<dbReference type="EMBL" id="AF528191">
    <property type="protein sequence ID" value="AAP59026.1"/>
    <property type="molecule type" value="Genomic_DNA"/>
</dbReference>